<feature type="binding site" evidence="2">
    <location>
        <position position="182"/>
    </location>
    <ligand>
        <name>S-adenosyl-L-methionine</name>
        <dbReference type="ChEBI" id="CHEBI:59789"/>
    </ligand>
</feature>
<evidence type="ECO:0000259" key="3">
    <source>
        <dbReference type="Pfam" id="PF08241"/>
    </source>
</evidence>
<dbReference type="GO" id="GO:0032259">
    <property type="term" value="P:methylation"/>
    <property type="evidence" value="ECO:0007669"/>
    <property type="project" value="UniProtKB-KW"/>
</dbReference>
<dbReference type="AlphaFoldDB" id="A0AA41UF54"/>
<comment type="caution">
    <text evidence="4">The sequence shown here is derived from an EMBL/GenBank/DDBJ whole genome shotgun (WGS) entry which is preliminary data.</text>
</comment>
<gene>
    <name evidence="4" type="ORF">MQH31_07965</name>
</gene>
<keyword evidence="1" id="KW-0479">Metal-binding</keyword>
<dbReference type="CDD" id="cd02440">
    <property type="entry name" value="AdoMet_MTases"/>
    <property type="match status" value="1"/>
</dbReference>
<accession>A0AA41UF54</accession>
<dbReference type="Pfam" id="PF08241">
    <property type="entry name" value="Methyltransf_11"/>
    <property type="match status" value="1"/>
</dbReference>
<name>A0AA41UF54_9MICO</name>
<keyword evidence="5" id="KW-1185">Reference proteome</keyword>
<dbReference type="GO" id="GO:0008757">
    <property type="term" value="F:S-adenosylmethionine-dependent methyltransferase activity"/>
    <property type="evidence" value="ECO:0007669"/>
    <property type="project" value="InterPro"/>
</dbReference>
<organism evidence="4 5">
    <name type="scientific">Cryobacterium zhongshanensis</name>
    <dbReference type="NCBI Taxonomy" id="2928153"/>
    <lineage>
        <taxon>Bacteria</taxon>
        <taxon>Bacillati</taxon>
        <taxon>Actinomycetota</taxon>
        <taxon>Actinomycetes</taxon>
        <taxon>Micrococcales</taxon>
        <taxon>Microbacteriaceae</taxon>
        <taxon>Cryobacterium</taxon>
    </lineage>
</organism>
<dbReference type="GO" id="GO:0046872">
    <property type="term" value="F:metal ion binding"/>
    <property type="evidence" value="ECO:0007669"/>
    <property type="project" value="UniProtKB-KW"/>
</dbReference>
<evidence type="ECO:0000313" key="4">
    <source>
        <dbReference type="EMBL" id="MCI4657742.1"/>
    </source>
</evidence>
<protein>
    <submittedName>
        <fullName evidence="4">Methyltransferase domain-containing protein</fullName>
    </submittedName>
</protein>
<keyword evidence="1" id="KW-0862">Zinc</keyword>
<dbReference type="Gene3D" id="3.40.50.150">
    <property type="entry name" value="Vaccinia Virus protein VP39"/>
    <property type="match status" value="1"/>
</dbReference>
<dbReference type="EMBL" id="JALGAR010000001">
    <property type="protein sequence ID" value="MCI4657742.1"/>
    <property type="molecule type" value="Genomic_DNA"/>
</dbReference>
<dbReference type="SUPFAM" id="SSF53335">
    <property type="entry name" value="S-adenosyl-L-methionine-dependent methyltransferases"/>
    <property type="match status" value="1"/>
</dbReference>
<feature type="binding site" evidence="1">
    <location>
        <position position="8"/>
    </location>
    <ligand>
        <name>Zn(2+)</name>
        <dbReference type="ChEBI" id="CHEBI:29105"/>
    </ligand>
</feature>
<dbReference type="InterPro" id="IPR013216">
    <property type="entry name" value="Methyltransf_11"/>
</dbReference>
<dbReference type="InterPro" id="IPR016718">
    <property type="entry name" value="rRNA_m1G-MeTrfase_A_prd"/>
</dbReference>
<dbReference type="InterPro" id="IPR029063">
    <property type="entry name" value="SAM-dependent_MTases_sf"/>
</dbReference>
<keyword evidence="4" id="KW-0489">Methyltransferase</keyword>
<evidence type="ECO:0000256" key="2">
    <source>
        <dbReference type="PIRSR" id="PIRSR018249-2"/>
    </source>
</evidence>
<feature type="binding site" evidence="1">
    <location>
        <position position="4"/>
    </location>
    <ligand>
        <name>Zn(2+)</name>
        <dbReference type="ChEBI" id="CHEBI:29105"/>
    </ligand>
</feature>
<reference evidence="4" key="1">
    <citation type="submission" date="2022-03" db="EMBL/GenBank/DDBJ databases">
        <title>Cryobacterium sp. nov. strain ZS14-85, isolated from Antarctic soil.</title>
        <authorList>
            <person name="Li J."/>
            <person name="Niu G."/>
        </authorList>
    </citation>
    <scope>NUCLEOTIDE SEQUENCE</scope>
    <source>
        <strain evidence="4">ZS14-85</strain>
    </source>
</reference>
<dbReference type="PIRSF" id="PIRSF018249">
    <property type="entry name" value="MyrA_prd"/>
    <property type="match status" value="1"/>
</dbReference>
<keyword evidence="4" id="KW-0808">Transferase</keyword>
<evidence type="ECO:0000256" key="1">
    <source>
        <dbReference type="PIRSR" id="PIRSR018249-1"/>
    </source>
</evidence>
<evidence type="ECO:0000313" key="5">
    <source>
        <dbReference type="Proteomes" id="UP001165341"/>
    </source>
</evidence>
<dbReference type="Proteomes" id="UP001165341">
    <property type="component" value="Unassembled WGS sequence"/>
</dbReference>
<feature type="domain" description="Methyltransferase type 11" evidence="3">
    <location>
        <begin position="67"/>
        <end position="174"/>
    </location>
</feature>
<feature type="binding site" evidence="2">
    <location>
        <begin position="73"/>
        <end position="74"/>
    </location>
    <ligand>
        <name>S-adenosyl-L-methionine</name>
        <dbReference type="ChEBI" id="CHEBI:59789"/>
    </ligand>
</feature>
<proteinExistence type="predicted"/>
<sequence length="277" mass="29535">MLRCTAGHSFDANRRGYVSLLGGRSHVVGDNAAMLDARTAFLEAGWYDDLRTALTTLVAAEDPTRVLDIGCGTGFYLRGVTDACPEAAALGMDLSPVAVARTVAGSRQGHAAVADVSLPEPAQAVHVAQVDGLVADVWADLPVRTGVADVLLNVFAPRNPAEFHRVLRDDGLLAVVVPHDDHLRELRDAGLALDIPPNKAEDLRVALEPWFALETLIGVSGRHRLGAGDVAAVIGMGPSAHHTGTETIADRWPETRPVTFSFDVLGFRRRAVPLLPR</sequence>
<feature type="binding site" evidence="2">
    <location>
        <position position="47"/>
    </location>
    <ligand>
        <name>S-adenosyl-L-methionine</name>
        <dbReference type="ChEBI" id="CHEBI:59789"/>
    </ligand>
</feature>
<keyword evidence="2" id="KW-0949">S-adenosyl-L-methionine</keyword>